<dbReference type="PROSITE" id="PS00665">
    <property type="entry name" value="DHDPS_1"/>
    <property type="match status" value="1"/>
</dbReference>
<evidence type="ECO:0000256" key="1">
    <source>
        <dbReference type="ARBA" id="ARBA00003294"/>
    </source>
</evidence>
<keyword evidence="10 12" id="KW-0704">Schiff base</keyword>
<organism evidence="16 17">
    <name type="scientific">Sphingomonas naasensis</name>
    <dbReference type="NCBI Taxonomy" id="1344951"/>
    <lineage>
        <taxon>Bacteria</taxon>
        <taxon>Pseudomonadati</taxon>
        <taxon>Pseudomonadota</taxon>
        <taxon>Alphaproteobacteria</taxon>
        <taxon>Sphingomonadales</taxon>
        <taxon>Sphingomonadaceae</taxon>
        <taxon>Sphingomonas</taxon>
    </lineage>
</organism>
<dbReference type="Gene3D" id="3.20.20.70">
    <property type="entry name" value="Aldolase class I"/>
    <property type="match status" value="1"/>
</dbReference>
<dbReference type="GO" id="GO:0009089">
    <property type="term" value="P:lysine biosynthetic process via diaminopimelate"/>
    <property type="evidence" value="ECO:0007669"/>
    <property type="project" value="UniProtKB-UniRule"/>
</dbReference>
<feature type="binding site" evidence="12 15">
    <location>
        <position position="204"/>
    </location>
    <ligand>
        <name>pyruvate</name>
        <dbReference type="ChEBI" id="CHEBI:15361"/>
    </ligand>
</feature>
<comment type="caution">
    <text evidence="16">The sequence shown here is derived from an EMBL/GenBank/DDBJ whole genome shotgun (WGS) entry which is preliminary data.</text>
</comment>
<dbReference type="RefSeq" id="WP_135982090.1">
    <property type="nucleotide sequence ID" value="NZ_JAASQM010000001.1"/>
</dbReference>
<dbReference type="InterPro" id="IPR020624">
    <property type="entry name" value="Schiff_base-form_aldolases_CS"/>
</dbReference>
<dbReference type="UniPathway" id="UPA00034">
    <property type="reaction ID" value="UER00017"/>
</dbReference>
<comment type="subunit">
    <text evidence="12">Homotetramer; dimer of dimers.</text>
</comment>
<evidence type="ECO:0000256" key="11">
    <source>
        <dbReference type="ARBA" id="ARBA00047836"/>
    </source>
</evidence>
<gene>
    <name evidence="12" type="primary">dapA</name>
    <name evidence="16" type="ORF">E5A74_01345</name>
</gene>
<evidence type="ECO:0000256" key="10">
    <source>
        <dbReference type="ARBA" id="ARBA00023270"/>
    </source>
</evidence>
<evidence type="ECO:0000256" key="3">
    <source>
        <dbReference type="ARBA" id="ARBA00007592"/>
    </source>
</evidence>
<evidence type="ECO:0000256" key="12">
    <source>
        <dbReference type="HAMAP-Rule" id="MF_00418"/>
    </source>
</evidence>
<comment type="pathway">
    <text evidence="2 12">Amino-acid biosynthesis; L-lysine biosynthesis via DAP pathway; (S)-tetrahydrodipicolinate from L-aspartate: step 3/4.</text>
</comment>
<comment type="catalytic activity">
    <reaction evidence="11 12">
        <text>L-aspartate 4-semialdehyde + pyruvate = (2S,4S)-4-hydroxy-2,3,4,5-tetrahydrodipicolinate + H2O + H(+)</text>
        <dbReference type="Rhea" id="RHEA:34171"/>
        <dbReference type="ChEBI" id="CHEBI:15361"/>
        <dbReference type="ChEBI" id="CHEBI:15377"/>
        <dbReference type="ChEBI" id="CHEBI:15378"/>
        <dbReference type="ChEBI" id="CHEBI:67139"/>
        <dbReference type="ChEBI" id="CHEBI:537519"/>
        <dbReference type="EC" id="4.3.3.7"/>
    </reaction>
</comment>
<dbReference type="EC" id="4.3.3.7" evidence="4 12"/>
<comment type="caution">
    <text evidence="12">Was originally thought to be a dihydrodipicolinate synthase (DHDPS), catalyzing the condensation of (S)-aspartate-beta-semialdehyde [(S)-ASA] and pyruvate to dihydrodipicolinate (DHDP). However, it was shown in E.coli that the product of the enzymatic reaction is not dihydrodipicolinate but in fact (4S)-4-hydroxy-2,3,4,5-tetrahydro-(2S)-dipicolinic acid (HTPA), and that the consecutive dehydration reaction leading to DHDP is not spontaneous but catalyzed by DapB.</text>
</comment>
<evidence type="ECO:0000256" key="9">
    <source>
        <dbReference type="ARBA" id="ARBA00023239"/>
    </source>
</evidence>
<evidence type="ECO:0000256" key="14">
    <source>
        <dbReference type="PIRSR" id="PIRSR001365-1"/>
    </source>
</evidence>
<protein>
    <recommendedName>
        <fullName evidence="4 12">4-hydroxy-tetrahydrodipicolinate synthase</fullName>
        <shortName evidence="12">HTPA synthase</shortName>
        <ecNumber evidence="4 12">4.3.3.7</ecNumber>
    </recommendedName>
</protein>
<comment type="function">
    <text evidence="1 12">Catalyzes the condensation of (S)-aspartate-beta-semialdehyde [(S)-ASA] and pyruvate to 4-hydroxy-tetrahydrodipicolinate (HTPA).</text>
</comment>
<dbReference type="InterPro" id="IPR013785">
    <property type="entry name" value="Aldolase_TIM"/>
</dbReference>
<name>A0A4S1WT36_9SPHN</name>
<evidence type="ECO:0000256" key="15">
    <source>
        <dbReference type="PIRSR" id="PIRSR001365-2"/>
    </source>
</evidence>
<comment type="similarity">
    <text evidence="3 12 13">Belongs to the DapA family.</text>
</comment>
<dbReference type="CDD" id="cd00950">
    <property type="entry name" value="DHDPS"/>
    <property type="match status" value="1"/>
</dbReference>
<proteinExistence type="inferred from homology"/>
<reference evidence="16 17" key="1">
    <citation type="submission" date="2019-04" db="EMBL/GenBank/DDBJ databases">
        <title>Sphingomonas psychrotolerans sp. nov., isolated from soil in the Tianshan Mountains, Xinjiang, China.</title>
        <authorList>
            <person name="Luo Y."/>
            <person name="Sheng H."/>
        </authorList>
    </citation>
    <scope>NUCLEOTIDE SEQUENCE [LARGE SCALE GENOMIC DNA]</scope>
    <source>
        <strain evidence="16 17">KIS18-15</strain>
    </source>
</reference>
<feature type="active site" description="Proton donor/acceptor" evidence="12 14">
    <location>
        <position position="132"/>
    </location>
</feature>
<dbReference type="AlphaFoldDB" id="A0A4S1WT36"/>
<dbReference type="GO" id="GO:0008840">
    <property type="term" value="F:4-hydroxy-tetrahydrodipicolinate synthase activity"/>
    <property type="evidence" value="ECO:0007669"/>
    <property type="project" value="UniProtKB-UniRule"/>
</dbReference>
<dbReference type="SMART" id="SM01130">
    <property type="entry name" value="DHDPS"/>
    <property type="match status" value="1"/>
</dbReference>
<keyword evidence="9 12" id="KW-0456">Lyase</keyword>
<evidence type="ECO:0000256" key="2">
    <source>
        <dbReference type="ARBA" id="ARBA00005120"/>
    </source>
</evidence>
<evidence type="ECO:0000313" key="17">
    <source>
        <dbReference type="Proteomes" id="UP000309848"/>
    </source>
</evidence>
<evidence type="ECO:0000256" key="6">
    <source>
        <dbReference type="ARBA" id="ARBA00022605"/>
    </source>
</evidence>
<dbReference type="PANTHER" id="PTHR12128:SF66">
    <property type="entry name" value="4-HYDROXY-2-OXOGLUTARATE ALDOLASE, MITOCHONDRIAL"/>
    <property type="match status" value="1"/>
</dbReference>
<feature type="active site" description="Schiff-base intermediate with substrate" evidence="12 14">
    <location>
        <position position="162"/>
    </location>
</feature>
<evidence type="ECO:0000256" key="7">
    <source>
        <dbReference type="ARBA" id="ARBA00022915"/>
    </source>
</evidence>
<dbReference type="PANTHER" id="PTHR12128">
    <property type="entry name" value="DIHYDRODIPICOLINATE SYNTHASE"/>
    <property type="match status" value="1"/>
</dbReference>
<dbReference type="NCBIfam" id="TIGR00674">
    <property type="entry name" value="dapA"/>
    <property type="match status" value="1"/>
</dbReference>
<dbReference type="PRINTS" id="PR00146">
    <property type="entry name" value="DHPICSNTHASE"/>
</dbReference>
<keyword evidence="6 12" id="KW-0028">Amino-acid biosynthesis</keyword>
<dbReference type="SUPFAM" id="SSF51569">
    <property type="entry name" value="Aldolase"/>
    <property type="match status" value="1"/>
</dbReference>
<dbReference type="Pfam" id="PF00701">
    <property type="entry name" value="DHDPS"/>
    <property type="match status" value="1"/>
</dbReference>
<keyword evidence="7 12" id="KW-0220">Diaminopimelate biosynthesis</keyword>
<accession>A0A4S1WT36</accession>
<evidence type="ECO:0000256" key="13">
    <source>
        <dbReference type="PIRNR" id="PIRNR001365"/>
    </source>
</evidence>
<sequence>MFSGSIPALVTPFRNGSFAERDYRELVEWQIAEGSSALVPCGTTGEAATLTKDEHFEVVRICADQAKGRVKVLAGAGSNDTEVAIANVHAATFSGADAVLMVPPYYNRPSQEGIFRHFEAVVHATDLPIVLYNVPGRTVTDIQPATMARIVEAFPGRFLGVKDATGQLARVTEQRAACGTDFVQLSGNDETALAFNAMGGVGCISVTANVAPRLCAEFQAAWALGDNARALALHDRLFPLHLAMFSDASPGPVKYALGKVRPGFPVELRLPMTEPSDASRAAIDAALAHAGLI</sequence>
<comment type="subcellular location">
    <subcellularLocation>
        <location evidence="12">Cytoplasm</location>
    </subcellularLocation>
</comment>
<dbReference type="InterPro" id="IPR002220">
    <property type="entry name" value="DapA-like"/>
</dbReference>
<dbReference type="GO" id="GO:0005829">
    <property type="term" value="C:cytosol"/>
    <property type="evidence" value="ECO:0007669"/>
    <property type="project" value="TreeGrafter"/>
</dbReference>
<evidence type="ECO:0000256" key="5">
    <source>
        <dbReference type="ARBA" id="ARBA00022490"/>
    </source>
</evidence>
<dbReference type="Proteomes" id="UP000309848">
    <property type="component" value="Unassembled WGS sequence"/>
</dbReference>
<dbReference type="OrthoDB" id="9782828at2"/>
<keyword evidence="17" id="KW-1185">Reference proteome</keyword>
<dbReference type="PIRSF" id="PIRSF001365">
    <property type="entry name" value="DHDPS"/>
    <property type="match status" value="1"/>
</dbReference>
<keyword evidence="5 12" id="KW-0963">Cytoplasm</keyword>
<dbReference type="HAMAP" id="MF_00418">
    <property type="entry name" value="DapA"/>
    <property type="match status" value="1"/>
</dbReference>
<keyword evidence="8 12" id="KW-0457">Lysine biosynthesis</keyword>
<dbReference type="InterPro" id="IPR005263">
    <property type="entry name" value="DapA"/>
</dbReference>
<feature type="binding site" evidence="12 15">
    <location>
        <position position="44"/>
    </location>
    <ligand>
        <name>pyruvate</name>
        <dbReference type="ChEBI" id="CHEBI:15361"/>
    </ligand>
</feature>
<evidence type="ECO:0000256" key="4">
    <source>
        <dbReference type="ARBA" id="ARBA00012086"/>
    </source>
</evidence>
<dbReference type="EMBL" id="SRXU01000001">
    <property type="protein sequence ID" value="TGX45855.1"/>
    <property type="molecule type" value="Genomic_DNA"/>
</dbReference>
<feature type="site" description="Part of a proton relay during catalysis" evidence="12">
    <location>
        <position position="106"/>
    </location>
</feature>
<dbReference type="GO" id="GO:0019877">
    <property type="term" value="P:diaminopimelate biosynthetic process"/>
    <property type="evidence" value="ECO:0007669"/>
    <property type="project" value="UniProtKB-UniRule"/>
</dbReference>
<evidence type="ECO:0000256" key="8">
    <source>
        <dbReference type="ARBA" id="ARBA00023154"/>
    </source>
</evidence>
<feature type="site" description="Part of a proton relay during catalysis" evidence="12">
    <location>
        <position position="43"/>
    </location>
</feature>
<evidence type="ECO:0000313" key="16">
    <source>
        <dbReference type="EMBL" id="TGX45855.1"/>
    </source>
</evidence>